<dbReference type="Proteomes" id="UP000054563">
    <property type="component" value="Unassembled WGS sequence"/>
</dbReference>
<gene>
    <name evidence="2" type="ORF">CIHG_01977</name>
</gene>
<organism evidence="2 3">
    <name type="scientific">Coccidioides immitis H538.4</name>
    <dbReference type="NCBI Taxonomy" id="396776"/>
    <lineage>
        <taxon>Eukaryota</taxon>
        <taxon>Fungi</taxon>
        <taxon>Dikarya</taxon>
        <taxon>Ascomycota</taxon>
        <taxon>Pezizomycotina</taxon>
        <taxon>Eurotiomycetes</taxon>
        <taxon>Eurotiomycetidae</taxon>
        <taxon>Onygenales</taxon>
        <taxon>Onygenaceae</taxon>
        <taxon>Coccidioides</taxon>
    </lineage>
</organism>
<sequence length="168" mass="18150">MTGTYQEIKQFRNGWCWNSQGTAMMYGGYNTIQRWEQDDKQQMNNNEGGGNSLHDLNQGFTCTGTWLTHNPHLRPKYMGNHQPAAASDWGSRKNKMSTGGRAFPGQAASRIAVLLLAEEQQPPGQVKPQGSEQRARGTGTFVSAWAQAASGLVAAETAGGLGHGGLAR</sequence>
<evidence type="ECO:0000313" key="3">
    <source>
        <dbReference type="Proteomes" id="UP000054563"/>
    </source>
</evidence>
<evidence type="ECO:0000256" key="1">
    <source>
        <dbReference type="SAM" id="MobiDB-lite"/>
    </source>
</evidence>
<accession>A0A0J8RHW5</accession>
<proteinExistence type="predicted"/>
<dbReference type="EMBL" id="DS016984">
    <property type="protein sequence ID" value="KMU84191.1"/>
    <property type="molecule type" value="Genomic_DNA"/>
</dbReference>
<evidence type="ECO:0000313" key="2">
    <source>
        <dbReference type="EMBL" id="KMU84191.1"/>
    </source>
</evidence>
<dbReference type="VEuPathDB" id="FungiDB:CIHG_01977"/>
<dbReference type="AlphaFoldDB" id="A0A0J8RHW5"/>
<name>A0A0J8RHW5_COCIT</name>
<feature type="region of interest" description="Disordered" evidence="1">
    <location>
        <begin position="81"/>
        <end position="103"/>
    </location>
</feature>
<protein>
    <submittedName>
        <fullName evidence="2">Uncharacterized protein</fullName>
    </submittedName>
</protein>
<reference evidence="3" key="1">
    <citation type="journal article" date="2010" name="Genome Res.">
        <title>Population genomic sequencing of Coccidioides fungi reveals recent hybridization and transposon control.</title>
        <authorList>
            <person name="Neafsey D.E."/>
            <person name="Barker B.M."/>
            <person name="Sharpton T.J."/>
            <person name="Stajich J.E."/>
            <person name="Park D.J."/>
            <person name="Whiston E."/>
            <person name="Hung C.-Y."/>
            <person name="McMahan C."/>
            <person name="White J."/>
            <person name="Sykes S."/>
            <person name="Heiman D."/>
            <person name="Young S."/>
            <person name="Zeng Q."/>
            <person name="Abouelleil A."/>
            <person name="Aftuck L."/>
            <person name="Bessette D."/>
            <person name="Brown A."/>
            <person name="FitzGerald M."/>
            <person name="Lui A."/>
            <person name="Macdonald J.P."/>
            <person name="Priest M."/>
            <person name="Orbach M.J."/>
            <person name="Galgiani J.N."/>
            <person name="Kirkland T.N."/>
            <person name="Cole G.T."/>
            <person name="Birren B.W."/>
            <person name="Henn M.R."/>
            <person name="Taylor J.W."/>
            <person name="Rounsley S.D."/>
        </authorList>
    </citation>
    <scope>NUCLEOTIDE SEQUENCE [LARGE SCALE GENOMIC DNA]</scope>
    <source>
        <strain evidence="3">H538.4</strain>
    </source>
</reference>